<keyword evidence="11" id="KW-1185">Reference proteome</keyword>
<evidence type="ECO:0000259" key="9">
    <source>
        <dbReference type="Pfam" id="PF00696"/>
    </source>
</evidence>
<evidence type="ECO:0000256" key="7">
    <source>
        <dbReference type="PIRNR" id="PIRNR000723"/>
    </source>
</evidence>
<dbReference type="Proteomes" id="UP000594637">
    <property type="component" value="Chromosome"/>
</dbReference>
<evidence type="ECO:0000256" key="8">
    <source>
        <dbReference type="SAM" id="MobiDB-lite"/>
    </source>
</evidence>
<dbReference type="EMBL" id="CP063989">
    <property type="protein sequence ID" value="QPL05302.1"/>
    <property type="molecule type" value="Genomic_DNA"/>
</dbReference>
<evidence type="ECO:0000256" key="6">
    <source>
        <dbReference type="NCBIfam" id="TIGR00746"/>
    </source>
</evidence>
<organism evidence="10 11">
    <name type="scientific">Actinomyces respiraculi</name>
    <dbReference type="NCBI Taxonomy" id="2744574"/>
    <lineage>
        <taxon>Bacteria</taxon>
        <taxon>Bacillati</taxon>
        <taxon>Actinomycetota</taxon>
        <taxon>Actinomycetes</taxon>
        <taxon>Actinomycetales</taxon>
        <taxon>Actinomycetaceae</taxon>
        <taxon>Actinomyces</taxon>
    </lineage>
</organism>
<feature type="domain" description="Aspartate/glutamate/uridylate kinase" evidence="9">
    <location>
        <begin position="1"/>
        <end position="273"/>
    </location>
</feature>
<feature type="region of interest" description="Disordered" evidence="8">
    <location>
        <begin position="303"/>
        <end position="326"/>
    </location>
</feature>
<gene>
    <name evidence="10" type="primary">arcC</name>
    <name evidence="10" type="ORF">ID810_11410</name>
</gene>
<dbReference type="FunFam" id="3.40.1160.10:FF:000007">
    <property type="entry name" value="Carbamate kinase"/>
    <property type="match status" value="1"/>
</dbReference>
<evidence type="ECO:0000256" key="4">
    <source>
        <dbReference type="ARBA" id="ARBA00022777"/>
    </source>
</evidence>
<proteinExistence type="inferred from homology"/>
<dbReference type="GO" id="GO:0019546">
    <property type="term" value="P:L-arginine deiminase pathway"/>
    <property type="evidence" value="ECO:0007669"/>
    <property type="project" value="TreeGrafter"/>
</dbReference>
<dbReference type="InterPro" id="IPR001048">
    <property type="entry name" value="Asp/Glu/Uridylate_kinase"/>
</dbReference>
<dbReference type="Gene3D" id="3.40.1160.10">
    <property type="entry name" value="Acetylglutamate kinase-like"/>
    <property type="match status" value="1"/>
</dbReference>
<dbReference type="CDD" id="cd04235">
    <property type="entry name" value="AAK_CK"/>
    <property type="match status" value="1"/>
</dbReference>
<evidence type="ECO:0000313" key="10">
    <source>
        <dbReference type="EMBL" id="QPL05302.1"/>
    </source>
</evidence>
<sequence length="326" mass="34424">MRVVAALGGNALMRRGEKPDARIQIANVEVAARQLAAIAEKHELIITHGNGPQVGTLALQSANDERLSEPYPLDTIGAQTQGMIGYWLLQAMQNALPGRHVASLVSQTLVMAGDPAFTNPTKFVGEVYEEQEARALAAEKGWTVKQDGKHWRRVVGSPKPQRVIETRMARILIQAGAVVICSGGGGVPVIRNAKGKLQGVEAVVDKDLTAAVLAEHLEADVLLILTDVDGVCTDFGTPAQKRVDRATPASLRAMDLPAGSMGPKVEAVCRFVELTGDMAAIGRLEDAAAIIEGMAGTVVTAGGNYGGPDDIRPPLPEPAPDRLRSS</sequence>
<comment type="similarity">
    <text evidence="1 7">Belongs to the carbamate kinase family.</text>
</comment>
<evidence type="ECO:0000256" key="3">
    <source>
        <dbReference type="ARBA" id="ARBA00022679"/>
    </source>
</evidence>
<dbReference type="SUPFAM" id="SSF53633">
    <property type="entry name" value="Carbamate kinase-like"/>
    <property type="match status" value="1"/>
</dbReference>
<dbReference type="GO" id="GO:0005829">
    <property type="term" value="C:cytosol"/>
    <property type="evidence" value="ECO:0007669"/>
    <property type="project" value="TreeGrafter"/>
</dbReference>
<dbReference type="PIRSF" id="PIRSF000723">
    <property type="entry name" value="Carbamate_kin"/>
    <property type="match status" value="1"/>
</dbReference>
<dbReference type="Pfam" id="PF00696">
    <property type="entry name" value="AA_kinase"/>
    <property type="match status" value="1"/>
</dbReference>
<dbReference type="KEGG" id="arep:ID810_11410"/>
<dbReference type="AlphaFoldDB" id="A0A7T0LK87"/>
<accession>A0A7T0LK87</accession>
<dbReference type="PRINTS" id="PR01469">
    <property type="entry name" value="CARBMTKINASE"/>
</dbReference>
<comment type="catalytic activity">
    <reaction evidence="5">
        <text>hydrogencarbonate + NH4(+) + ATP = carbamoyl phosphate + ADP + H2O + H(+)</text>
        <dbReference type="Rhea" id="RHEA:10152"/>
        <dbReference type="ChEBI" id="CHEBI:15377"/>
        <dbReference type="ChEBI" id="CHEBI:15378"/>
        <dbReference type="ChEBI" id="CHEBI:17544"/>
        <dbReference type="ChEBI" id="CHEBI:28938"/>
        <dbReference type="ChEBI" id="CHEBI:30616"/>
        <dbReference type="ChEBI" id="CHEBI:58228"/>
        <dbReference type="ChEBI" id="CHEBI:456216"/>
        <dbReference type="EC" id="2.7.2.2"/>
    </reaction>
</comment>
<name>A0A7T0LK87_9ACTO</name>
<dbReference type="GO" id="GO:0008804">
    <property type="term" value="F:carbamate kinase activity"/>
    <property type="evidence" value="ECO:0007669"/>
    <property type="project" value="UniProtKB-UniRule"/>
</dbReference>
<dbReference type="RefSeq" id="WP_166858328.1">
    <property type="nucleotide sequence ID" value="NZ_CP063989.1"/>
</dbReference>
<dbReference type="NCBIfam" id="TIGR00746">
    <property type="entry name" value="arcC"/>
    <property type="match status" value="1"/>
</dbReference>
<keyword evidence="3 7" id="KW-0808">Transferase</keyword>
<evidence type="ECO:0000256" key="5">
    <source>
        <dbReference type="ARBA" id="ARBA00048467"/>
    </source>
</evidence>
<dbReference type="PANTHER" id="PTHR30409:SF1">
    <property type="entry name" value="CARBAMATE KINASE-RELATED"/>
    <property type="match status" value="1"/>
</dbReference>
<evidence type="ECO:0000313" key="11">
    <source>
        <dbReference type="Proteomes" id="UP000594637"/>
    </source>
</evidence>
<dbReference type="PANTHER" id="PTHR30409">
    <property type="entry name" value="CARBAMATE KINASE"/>
    <property type="match status" value="1"/>
</dbReference>
<dbReference type="InterPro" id="IPR036393">
    <property type="entry name" value="AceGlu_kinase-like_sf"/>
</dbReference>
<evidence type="ECO:0000256" key="1">
    <source>
        <dbReference type="ARBA" id="ARBA00011066"/>
    </source>
</evidence>
<keyword evidence="4 7" id="KW-0418">Kinase</keyword>
<dbReference type="InterPro" id="IPR003964">
    <property type="entry name" value="Carb_kinase"/>
</dbReference>
<protein>
    <recommendedName>
        <fullName evidence="2 6">Carbamate kinase</fullName>
    </recommendedName>
</protein>
<dbReference type="NCBIfam" id="NF009008">
    <property type="entry name" value="PRK12354.1"/>
    <property type="match status" value="1"/>
</dbReference>
<reference evidence="10 11" key="1">
    <citation type="submission" date="2020-11" db="EMBL/GenBank/DDBJ databases">
        <title>Actinomyces sp. ZJ750.</title>
        <authorList>
            <person name="Zhou J."/>
        </authorList>
    </citation>
    <scope>NUCLEOTIDE SEQUENCE [LARGE SCALE GENOMIC DNA]</scope>
    <source>
        <strain evidence="10 11">ZJ750</strain>
    </source>
</reference>
<evidence type="ECO:0000256" key="2">
    <source>
        <dbReference type="ARBA" id="ARBA00013070"/>
    </source>
</evidence>